<protein>
    <recommendedName>
        <fullName evidence="1">PHP domain-containing protein</fullName>
    </recommendedName>
</protein>
<gene>
    <name evidence="2" type="ORF">A3D55_01680</name>
</gene>
<dbReference type="Pfam" id="PF02811">
    <property type="entry name" value="PHP"/>
    <property type="match status" value="1"/>
</dbReference>
<evidence type="ECO:0000313" key="2">
    <source>
        <dbReference type="EMBL" id="OGG38238.1"/>
    </source>
</evidence>
<evidence type="ECO:0000259" key="1">
    <source>
        <dbReference type="Pfam" id="PF02811"/>
    </source>
</evidence>
<dbReference type="AlphaFoldDB" id="A0A1F6BMZ5"/>
<dbReference type="InterPro" id="IPR016195">
    <property type="entry name" value="Pol/histidinol_Pase-like"/>
</dbReference>
<dbReference type="Gene3D" id="3.20.20.140">
    <property type="entry name" value="Metal-dependent hydrolases"/>
    <property type="match status" value="1"/>
</dbReference>
<dbReference type="EMBL" id="MFKJ01000028">
    <property type="protein sequence ID" value="OGG38238.1"/>
    <property type="molecule type" value="Genomic_DNA"/>
</dbReference>
<dbReference type="STRING" id="1798470.A3D55_01680"/>
<reference evidence="2 3" key="1">
    <citation type="journal article" date="2016" name="Nat. Commun.">
        <title>Thousands of microbial genomes shed light on interconnected biogeochemical processes in an aquifer system.</title>
        <authorList>
            <person name="Anantharaman K."/>
            <person name="Brown C.T."/>
            <person name="Hug L.A."/>
            <person name="Sharon I."/>
            <person name="Castelle C.J."/>
            <person name="Probst A.J."/>
            <person name="Thomas B.C."/>
            <person name="Singh A."/>
            <person name="Wilkins M.J."/>
            <person name="Karaoz U."/>
            <person name="Brodie E.L."/>
            <person name="Williams K.H."/>
            <person name="Hubbard S.S."/>
            <person name="Banfield J.F."/>
        </authorList>
    </citation>
    <scope>NUCLEOTIDE SEQUENCE [LARGE SCALE GENOMIC DNA]</scope>
</reference>
<evidence type="ECO:0000313" key="3">
    <source>
        <dbReference type="Proteomes" id="UP000178825"/>
    </source>
</evidence>
<comment type="caution">
    <text evidence="2">The sequence shown here is derived from an EMBL/GenBank/DDBJ whole genome shotgun (WGS) entry which is preliminary data.</text>
</comment>
<organism evidence="2 3">
    <name type="scientific">Candidatus Jorgensenbacteria bacterium RIFCSPHIGHO2_02_FULL_45_20</name>
    <dbReference type="NCBI Taxonomy" id="1798470"/>
    <lineage>
        <taxon>Bacteria</taxon>
        <taxon>Candidatus Joergenseniibacteriota</taxon>
    </lineage>
</organism>
<proteinExistence type="predicted"/>
<accession>A0A1F6BMZ5</accession>
<dbReference type="Pfam" id="PF13263">
    <property type="entry name" value="PHP_C"/>
    <property type="match status" value="1"/>
</dbReference>
<dbReference type="CDD" id="cd07432">
    <property type="entry name" value="PHP_HisPPase"/>
    <property type="match status" value="1"/>
</dbReference>
<feature type="domain" description="PHP" evidence="1">
    <location>
        <begin position="25"/>
        <end position="82"/>
    </location>
</feature>
<dbReference type="Proteomes" id="UP000178825">
    <property type="component" value="Unassembled WGS sequence"/>
</dbReference>
<dbReference type="SUPFAM" id="SSF89550">
    <property type="entry name" value="PHP domain-like"/>
    <property type="match status" value="1"/>
</dbReference>
<dbReference type="InterPro" id="IPR004013">
    <property type="entry name" value="PHP_dom"/>
</dbReference>
<dbReference type="GO" id="GO:0003824">
    <property type="term" value="F:catalytic activity"/>
    <property type="evidence" value="ECO:0007669"/>
    <property type="project" value="InterPro"/>
</dbReference>
<name>A0A1F6BMZ5_9BACT</name>
<sequence>MKLKTNLHFHTSDDPEDPISHSSFEAIDKAAELGFDAIAITCHNLCAVKEEYTAYAESKGILLISGIEKTIEKSHVVILNSDKAAEQITTFGELALYKKSNPDIFVIAPHPFFPHPCSLKNKLIKHLSIFDAIELSWFYSKRIDCNKKARILSKEKNIPLVAASDTHCLSYLDTCYAVVDAKEKTAAGVFEAIREHKIENTSQKSSLLFTLIPFMVKITFECFINNIKKRLTRNRSGANESRGKSIC</sequence>